<dbReference type="OrthoDB" id="9785602at2"/>
<dbReference type="RefSeq" id="WP_106306105.1">
    <property type="nucleotide sequence ID" value="NZ_PVWO01000181.1"/>
</dbReference>
<evidence type="ECO:0000313" key="3">
    <source>
        <dbReference type="Proteomes" id="UP000238937"/>
    </source>
</evidence>
<dbReference type="InterPro" id="IPR016181">
    <property type="entry name" value="Acyl_CoA_acyltransferase"/>
</dbReference>
<dbReference type="PANTHER" id="PTHR43792">
    <property type="entry name" value="GNAT FAMILY, PUTATIVE (AFU_ORTHOLOGUE AFUA_3G00765)-RELATED-RELATED"/>
    <property type="match status" value="1"/>
</dbReference>
<dbReference type="InterPro" id="IPR051531">
    <property type="entry name" value="N-acetyltransferase"/>
</dbReference>
<dbReference type="EMBL" id="PVWO01000181">
    <property type="protein sequence ID" value="PSB55526.1"/>
    <property type="molecule type" value="Genomic_DNA"/>
</dbReference>
<dbReference type="InterPro" id="IPR000182">
    <property type="entry name" value="GNAT_dom"/>
</dbReference>
<dbReference type="Pfam" id="PF13302">
    <property type="entry name" value="Acetyltransf_3"/>
    <property type="match status" value="1"/>
</dbReference>
<proteinExistence type="predicted"/>
<comment type="caution">
    <text evidence="2">The sequence shown here is derived from an EMBL/GenBank/DDBJ whole genome shotgun (WGS) entry which is preliminary data.</text>
</comment>
<dbReference type="GO" id="GO:0016747">
    <property type="term" value="F:acyltransferase activity, transferring groups other than amino-acyl groups"/>
    <property type="evidence" value="ECO:0007669"/>
    <property type="project" value="InterPro"/>
</dbReference>
<dbReference type="Gene3D" id="3.40.630.30">
    <property type="match status" value="1"/>
</dbReference>
<reference evidence="2 3" key="1">
    <citation type="submission" date="2018-03" db="EMBL/GenBank/DDBJ databases">
        <title>The ancient ancestry and fast evolution of plastids.</title>
        <authorList>
            <person name="Moore K.R."/>
            <person name="Magnabosco C."/>
            <person name="Momper L."/>
            <person name="Gold D.A."/>
            <person name="Bosak T."/>
            <person name="Fournier G.P."/>
        </authorList>
    </citation>
    <scope>NUCLEOTIDE SEQUENCE [LARGE SCALE GENOMIC DNA]</scope>
    <source>
        <strain evidence="2 3">CCALA 037</strain>
    </source>
</reference>
<dbReference type="PROSITE" id="PS51186">
    <property type="entry name" value="GNAT"/>
    <property type="match status" value="1"/>
</dbReference>
<dbReference type="PANTHER" id="PTHR43792:SF16">
    <property type="entry name" value="N-ACETYLTRANSFERASE DOMAIN-CONTAINING PROTEIN"/>
    <property type="match status" value="1"/>
</dbReference>
<keyword evidence="3" id="KW-1185">Reference proteome</keyword>
<protein>
    <recommendedName>
        <fullName evidence="1">N-acetyltransferase domain-containing protein</fullName>
    </recommendedName>
</protein>
<sequence>MQRVVPTDFTIQTARCLLRRPSADDIPHVFSATRFARFNDGMQWEPPTTIEELDEPLQETWRDWDEGKMFGFTIVDPAVNSLLGRIGIRKTSRADVWNLGFWTHPEHQGRGYMTEAATAMLRFGFEELGATQIEASYALWNKSSRRVLEKVGMKFIAYIPHAFQKKGHWIEANKMSITKREWLLFGCRDR</sequence>
<organism evidence="2 3">
    <name type="scientific">Chamaesiphon polymorphus CCALA 037</name>
    <dbReference type="NCBI Taxonomy" id="2107692"/>
    <lineage>
        <taxon>Bacteria</taxon>
        <taxon>Bacillati</taxon>
        <taxon>Cyanobacteriota</taxon>
        <taxon>Cyanophyceae</taxon>
        <taxon>Gomontiellales</taxon>
        <taxon>Chamaesiphonaceae</taxon>
        <taxon>Chamaesiphon</taxon>
    </lineage>
</organism>
<dbReference type="Proteomes" id="UP000238937">
    <property type="component" value="Unassembled WGS sequence"/>
</dbReference>
<gene>
    <name evidence="2" type="ORF">C7B77_14730</name>
</gene>
<dbReference type="SUPFAM" id="SSF55729">
    <property type="entry name" value="Acyl-CoA N-acyltransferases (Nat)"/>
    <property type="match status" value="1"/>
</dbReference>
<feature type="domain" description="N-acetyltransferase" evidence="1">
    <location>
        <begin position="27"/>
        <end position="180"/>
    </location>
</feature>
<evidence type="ECO:0000259" key="1">
    <source>
        <dbReference type="PROSITE" id="PS51186"/>
    </source>
</evidence>
<dbReference type="AlphaFoldDB" id="A0A2T1GDF8"/>
<evidence type="ECO:0000313" key="2">
    <source>
        <dbReference type="EMBL" id="PSB55526.1"/>
    </source>
</evidence>
<accession>A0A2T1GDF8</accession>
<name>A0A2T1GDF8_9CYAN</name>